<dbReference type="STRING" id="408657.SAMN04487995_1970"/>
<keyword evidence="3" id="KW-1185">Reference proteome</keyword>
<dbReference type="AlphaFoldDB" id="A0A1H6T221"/>
<dbReference type="OrthoDB" id="912723at2"/>
<organism evidence="2 3">
    <name type="scientific">Dyadobacter koreensis</name>
    <dbReference type="NCBI Taxonomy" id="408657"/>
    <lineage>
        <taxon>Bacteria</taxon>
        <taxon>Pseudomonadati</taxon>
        <taxon>Bacteroidota</taxon>
        <taxon>Cytophagia</taxon>
        <taxon>Cytophagales</taxon>
        <taxon>Spirosomataceae</taxon>
        <taxon>Dyadobacter</taxon>
    </lineage>
</organism>
<dbReference type="EMBL" id="FNXY01000003">
    <property type="protein sequence ID" value="SEI74143.1"/>
    <property type="molecule type" value="Genomic_DNA"/>
</dbReference>
<evidence type="ECO:0000256" key="1">
    <source>
        <dbReference type="SAM" id="SignalP"/>
    </source>
</evidence>
<evidence type="ECO:0000313" key="2">
    <source>
        <dbReference type="EMBL" id="SEI74143.1"/>
    </source>
</evidence>
<gene>
    <name evidence="2" type="ORF">SAMN04487995_1970</name>
</gene>
<dbReference type="Proteomes" id="UP000199532">
    <property type="component" value="Unassembled WGS sequence"/>
</dbReference>
<proteinExistence type="predicted"/>
<reference evidence="2 3" key="1">
    <citation type="submission" date="2016-10" db="EMBL/GenBank/DDBJ databases">
        <authorList>
            <person name="de Groot N.N."/>
        </authorList>
    </citation>
    <scope>NUCLEOTIDE SEQUENCE [LARGE SCALE GENOMIC DNA]</scope>
    <source>
        <strain evidence="2 3">DSM 19938</strain>
    </source>
</reference>
<name>A0A1H6T221_9BACT</name>
<evidence type="ECO:0000313" key="3">
    <source>
        <dbReference type="Proteomes" id="UP000199532"/>
    </source>
</evidence>
<protein>
    <submittedName>
        <fullName evidence="2">Uncharacterized protein</fullName>
    </submittedName>
</protein>
<feature type="chain" id="PRO_5011708630" evidence="1">
    <location>
        <begin position="20"/>
        <end position="418"/>
    </location>
</feature>
<sequence>MKRIILFLISLFLVKSALGQDSTKIIFTEEPDTLVNQRFIDRYDNVFMTKVPTRHMFKIGISQYYQAIPFTLHDDFLWNNTSLQVGYEFKFLPAFSVAISGHIPFYGKEIPFRRAWGNSVIDAQLRWFFNMRNRIQVGKSANNFSGNYLALNYTLPSTIQDNPTIGIKLGFQRRFLNNGFMDFAIALQQEVPWFHYGILDNWAFSSQANFGFAFGDWKKADKTPLCDLLLCDEFVVDQLKIKLPELTFGYNLNRIRLGVAYERKIKTSPFSLNVQFDIGLSKGYNYMKMEKIRYPDFYGTFDRFLSKEMSMIIAAQPRYYFLQNRQRLRARGGNGLSGVYAGINTEYNFYSGRHNEIFKRDKVIQRKVISYGPLAGFQQRLFEHGYVDLNISYNVHNEVNKNERSLGFRGNLGLGFAF</sequence>
<keyword evidence="1" id="KW-0732">Signal</keyword>
<dbReference type="RefSeq" id="WP_090334988.1">
    <property type="nucleotide sequence ID" value="NZ_FNXY01000003.1"/>
</dbReference>
<accession>A0A1H6T221</accession>
<feature type="signal peptide" evidence="1">
    <location>
        <begin position="1"/>
        <end position="19"/>
    </location>
</feature>